<accession>F1YZ51</accession>
<protein>
    <recommendedName>
        <fullName evidence="1">2-oxoacid dehydrogenase acyltransferase catalytic domain-containing protein</fullName>
    </recommendedName>
</protein>
<reference evidence="2 3" key="1">
    <citation type="submission" date="2011-02" db="EMBL/GenBank/DDBJ databases">
        <authorList>
            <person name="Stanhope M.J."/>
            <person name="Durkin A.S."/>
            <person name="Hostetler J."/>
            <person name="Kim M."/>
            <person name="Radune D."/>
            <person name="Singh I."/>
            <person name="Town C.D."/>
        </authorList>
    </citation>
    <scope>NUCLEOTIDE SEQUENCE [LARGE SCALE GENOMIC DNA]</scope>
    <source>
        <strain evidence="2 3">NCFD 2020</strain>
    </source>
</reference>
<dbReference type="SUPFAM" id="SSF52777">
    <property type="entry name" value="CoA-dependent acyltransferases"/>
    <property type="match status" value="1"/>
</dbReference>
<evidence type="ECO:0000313" key="3">
    <source>
        <dbReference type="Proteomes" id="UP000003732"/>
    </source>
</evidence>
<dbReference type="Pfam" id="PF00198">
    <property type="entry name" value="2-oxoacid_dh"/>
    <property type="match status" value="1"/>
</dbReference>
<gene>
    <name evidence="2" type="ORF">SPB_1659</name>
</gene>
<name>F1YZ51_9STRE</name>
<dbReference type="HOGENOM" id="CLU_3333685_0_0_9"/>
<dbReference type="EMBL" id="AEUT02000001">
    <property type="protein sequence ID" value="EGE53397.1"/>
    <property type="molecule type" value="Genomic_DNA"/>
</dbReference>
<proteinExistence type="predicted"/>
<sequence>MLFFVQKTFDHQVVDGAPAAEFLATIIDYLEDPFQLLF</sequence>
<evidence type="ECO:0000313" key="2">
    <source>
        <dbReference type="EMBL" id="EGE53397.1"/>
    </source>
</evidence>
<dbReference type="Proteomes" id="UP000003732">
    <property type="component" value="Unassembled WGS sequence"/>
</dbReference>
<organism evidence="2 3">
    <name type="scientific">Streptococcus parauberis NCFD 2020</name>
    <dbReference type="NCBI Taxonomy" id="873447"/>
    <lineage>
        <taxon>Bacteria</taxon>
        <taxon>Bacillati</taxon>
        <taxon>Bacillota</taxon>
        <taxon>Bacilli</taxon>
        <taxon>Lactobacillales</taxon>
        <taxon>Streptococcaceae</taxon>
        <taxon>Streptococcus</taxon>
    </lineage>
</organism>
<dbReference type="Gene3D" id="3.30.559.10">
    <property type="entry name" value="Chloramphenicol acetyltransferase-like domain"/>
    <property type="match status" value="1"/>
</dbReference>
<dbReference type="InterPro" id="IPR001078">
    <property type="entry name" value="2-oxoacid_DH_actylTfrase"/>
</dbReference>
<feature type="domain" description="2-oxoacid dehydrogenase acyltransferase catalytic" evidence="1">
    <location>
        <begin position="6"/>
        <end position="37"/>
    </location>
</feature>
<dbReference type="AlphaFoldDB" id="F1YZ51"/>
<dbReference type="GO" id="GO:0016746">
    <property type="term" value="F:acyltransferase activity"/>
    <property type="evidence" value="ECO:0007669"/>
    <property type="project" value="InterPro"/>
</dbReference>
<evidence type="ECO:0000259" key="1">
    <source>
        <dbReference type="Pfam" id="PF00198"/>
    </source>
</evidence>
<dbReference type="InterPro" id="IPR023213">
    <property type="entry name" value="CAT-like_dom_sf"/>
</dbReference>
<comment type="caution">
    <text evidence="2">The sequence shown here is derived from an EMBL/GenBank/DDBJ whole genome shotgun (WGS) entry which is preliminary data.</text>
</comment>